<comment type="function">
    <text evidence="12">Transposase-derived protein that may have nuclease activity. Does not have transposase activity.</text>
</comment>
<evidence type="ECO:0000256" key="9">
    <source>
        <dbReference type="ARBA" id="ARBA00022801"/>
    </source>
</evidence>
<evidence type="ECO:0000256" key="5">
    <source>
        <dbReference type="ARBA" id="ARBA00015519"/>
    </source>
</evidence>
<dbReference type="Pfam" id="PF13359">
    <property type="entry name" value="DDE_Tnp_4"/>
    <property type="match status" value="1"/>
</dbReference>
<evidence type="ECO:0000256" key="10">
    <source>
        <dbReference type="ARBA" id="ARBA00023242"/>
    </source>
</evidence>
<dbReference type="PANTHER" id="PTHR22930:SF85">
    <property type="entry name" value="GH03217P-RELATED"/>
    <property type="match status" value="1"/>
</dbReference>
<reference evidence="14 15" key="1">
    <citation type="submission" date="2023-01" db="EMBL/GenBank/DDBJ databases">
        <authorList>
            <person name="Whitehead M."/>
        </authorList>
    </citation>
    <scope>NUCLEOTIDE SEQUENCE [LARGE SCALE GENOMIC DNA]</scope>
</reference>
<comment type="subcellular location">
    <subcellularLocation>
        <location evidence="3">Cytoplasm</location>
    </subcellularLocation>
    <subcellularLocation>
        <location evidence="2">Nucleus</location>
    </subcellularLocation>
</comment>
<comment type="caution">
    <text evidence="14">The sequence shown here is derived from an EMBL/GenBank/DDBJ whole genome shotgun (WGS) entry which is preliminary data.</text>
</comment>
<dbReference type="InterPro" id="IPR026103">
    <property type="entry name" value="HARBI1_animal"/>
</dbReference>
<gene>
    <name evidence="14" type="ORF">MEUPH1_LOCUS441</name>
</gene>
<comment type="similarity">
    <text evidence="4">Belongs to the HARBI1 family.</text>
</comment>
<dbReference type="PRINTS" id="PR02086">
    <property type="entry name" value="PUTNUCHARBI1"/>
</dbReference>
<keyword evidence="9" id="KW-0378">Hydrolase</keyword>
<proteinExistence type="inferred from homology"/>
<accession>A0AAV0VFW6</accession>
<dbReference type="InterPro" id="IPR027806">
    <property type="entry name" value="HARBI1_dom"/>
</dbReference>
<evidence type="ECO:0000256" key="2">
    <source>
        <dbReference type="ARBA" id="ARBA00004123"/>
    </source>
</evidence>
<keyword evidence="6" id="KW-0963">Cytoplasm</keyword>
<dbReference type="GO" id="GO:0005634">
    <property type="term" value="C:nucleus"/>
    <property type="evidence" value="ECO:0007669"/>
    <property type="project" value="UniProtKB-SubCell"/>
</dbReference>
<evidence type="ECO:0000256" key="8">
    <source>
        <dbReference type="ARBA" id="ARBA00022723"/>
    </source>
</evidence>
<keyword evidence="10" id="KW-0539">Nucleus</keyword>
<dbReference type="EMBL" id="CARXXK010000001">
    <property type="protein sequence ID" value="CAI6343134.1"/>
    <property type="molecule type" value="Genomic_DNA"/>
</dbReference>
<feature type="domain" description="DDE Tnp4" evidence="13">
    <location>
        <begin position="181"/>
        <end position="335"/>
    </location>
</feature>
<evidence type="ECO:0000313" key="15">
    <source>
        <dbReference type="Proteomes" id="UP001160148"/>
    </source>
</evidence>
<evidence type="ECO:0000256" key="3">
    <source>
        <dbReference type="ARBA" id="ARBA00004496"/>
    </source>
</evidence>
<dbReference type="GO" id="GO:0046872">
    <property type="term" value="F:metal ion binding"/>
    <property type="evidence" value="ECO:0007669"/>
    <property type="project" value="UniProtKB-KW"/>
</dbReference>
<protein>
    <recommendedName>
        <fullName evidence="5">Putative nuclease HARBI1</fullName>
    </recommendedName>
    <alternativeName>
        <fullName evidence="11">Harbinger transposase-derived nuclease</fullName>
    </alternativeName>
</protein>
<evidence type="ECO:0000256" key="12">
    <source>
        <dbReference type="ARBA" id="ARBA00045850"/>
    </source>
</evidence>
<dbReference type="Proteomes" id="UP001160148">
    <property type="component" value="Unassembled WGS sequence"/>
</dbReference>
<evidence type="ECO:0000313" key="14">
    <source>
        <dbReference type="EMBL" id="CAI6343134.1"/>
    </source>
</evidence>
<dbReference type="AlphaFoldDB" id="A0AAV0VFW6"/>
<dbReference type="InterPro" id="IPR045249">
    <property type="entry name" value="HARBI1-like"/>
</dbReference>
<evidence type="ECO:0000256" key="11">
    <source>
        <dbReference type="ARBA" id="ARBA00030126"/>
    </source>
</evidence>
<organism evidence="14 15">
    <name type="scientific">Macrosiphum euphorbiae</name>
    <name type="common">potato aphid</name>
    <dbReference type="NCBI Taxonomy" id="13131"/>
    <lineage>
        <taxon>Eukaryota</taxon>
        <taxon>Metazoa</taxon>
        <taxon>Ecdysozoa</taxon>
        <taxon>Arthropoda</taxon>
        <taxon>Hexapoda</taxon>
        <taxon>Insecta</taxon>
        <taxon>Pterygota</taxon>
        <taxon>Neoptera</taxon>
        <taxon>Paraneoptera</taxon>
        <taxon>Hemiptera</taxon>
        <taxon>Sternorrhyncha</taxon>
        <taxon>Aphidomorpha</taxon>
        <taxon>Aphidoidea</taxon>
        <taxon>Aphididae</taxon>
        <taxon>Macrosiphini</taxon>
        <taxon>Macrosiphum</taxon>
    </lineage>
</organism>
<comment type="cofactor">
    <cofactor evidence="1">
        <name>a divalent metal cation</name>
        <dbReference type="ChEBI" id="CHEBI:60240"/>
    </cofactor>
</comment>
<dbReference type="PANTHER" id="PTHR22930">
    <property type="match status" value="1"/>
</dbReference>
<dbReference type="GO" id="GO:0016787">
    <property type="term" value="F:hydrolase activity"/>
    <property type="evidence" value="ECO:0007669"/>
    <property type="project" value="UniProtKB-KW"/>
</dbReference>
<evidence type="ECO:0000256" key="1">
    <source>
        <dbReference type="ARBA" id="ARBA00001968"/>
    </source>
</evidence>
<keyword evidence="15" id="KW-1185">Reference proteome</keyword>
<dbReference type="GO" id="GO:0005737">
    <property type="term" value="C:cytoplasm"/>
    <property type="evidence" value="ECO:0007669"/>
    <property type="project" value="UniProtKB-SubCell"/>
</dbReference>
<evidence type="ECO:0000259" key="13">
    <source>
        <dbReference type="Pfam" id="PF13359"/>
    </source>
</evidence>
<evidence type="ECO:0000256" key="7">
    <source>
        <dbReference type="ARBA" id="ARBA00022722"/>
    </source>
</evidence>
<dbReference type="GO" id="GO:0004518">
    <property type="term" value="F:nuclease activity"/>
    <property type="evidence" value="ECO:0007669"/>
    <property type="project" value="UniProtKB-KW"/>
</dbReference>
<sequence>MNNLNDRALVIMAIQQCCDIIFSSSSDDSEDDSNELYEYVVQNLETKTAIPRLQNYVETIVPQFNDGQFKSHFRMLPTTFEYVLTIIAPKLKRMKPGYKSISPNKQFLIAIWKMATPDSYRSICEKFGVGRATALRCIRRVIVALEMLAPVFITWPNEEKVEEIKNGFFSNSTFPNVLGAIDGTHINIPAPHDHQETYVNRKGHHSIQLQAVCDHKCRFIHCYAGNVGSVHDQRVFRLSELKNYLDDATKFPNNTHLIGDSAYTLHEHLMVPYRDNGHLTQKQKNFNFCHSSARMAIERSFGFLKGRFRSLLTTLDMKRVDLIPKYIIACCILHNICLLQNDEFPGLPETTPVNENIQARGELVAINRQGAFKRDNLCDQLPFRHI</sequence>
<keyword evidence="8" id="KW-0479">Metal-binding</keyword>
<evidence type="ECO:0000256" key="6">
    <source>
        <dbReference type="ARBA" id="ARBA00022490"/>
    </source>
</evidence>
<evidence type="ECO:0000256" key="4">
    <source>
        <dbReference type="ARBA" id="ARBA00006958"/>
    </source>
</evidence>
<keyword evidence="7" id="KW-0540">Nuclease</keyword>
<name>A0AAV0VFW6_9HEMI</name>